<accession>A0A5N3VI08</accession>
<dbReference type="Proteomes" id="UP000326458">
    <property type="component" value="Unassembled WGS sequence"/>
</dbReference>
<dbReference type="GO" id="GO:0005634">
    <property type="term" value="C:nucleus"/>
    <property type="evidence" value="ECO:0007669"/>
    <property type="project" value="UniProtKB-SubCell"/>
</dbReference>
<evidence type="ECO:0000256" key="7">
    <source>
        <dbReference type="ARBA" id="ARBA00022990"/>
    </source>
</evidence>
<feature type="non-terminal residue" evidence="11">
    <location>
        <position position="1"/>
    </location>
</feature>
<keyword evidence="9" id="KW-0131">Cell cycle</keyword>
<feature type="compositionally biased region" description="Polar residues" evidence="10">
    <location>
        <begin position="34"/>
        <end position="45"/>
    </location>
</feature>
<evidence type="ECO:0000256" key="3">
    <source>
        <dbReference type="ARBA" id="ARBA00011097"/>
    </source>
</evidence>
<evidence type="ECO:0000256" key="6">
    <source>
        <dbReference type="ARBA" id="ARBA00022843"/>
    </source>
</evidence>
<comment type="subcellular location">
    <subcellularLocation>
        <location evidence="2">Nucleus</location>
    </subcellularLocation>
</comment>
<feature type="compositionally biased region" description="Basic and acidic residues" evidence="10">
    <location>
        <begin position="1"/>
        <end position="15"/>
    </location>
</feature>
<evidence type="ECO:0000256" key="8">
    <source>
        <dbReference type="ARBA" id="ARBA00023242"/>
    </source>
</evidence>
<keyword evidence="5" id="KW-0597">Phosphoprotein</keyword>
<sequence>TGATRGSKEEAEKSGKPKTVSSSNGGGNTSHSSWQSTNLVGSQMTKKALSIELGLKEMPPEAKMRMKPTGWDTPTSAGPSSINKGHGFSDN</sequence>
<feature type="compositionally biased region" description="Polar residues" evidence="10">
    <location>
        <begin position="72"/>
        <end position="83"/>
    </location>
</feature>
<proteinExistence type="predicted"/>
<dbReference type="Pfam" id="PF15473">
    <property type="entry name" value="PCNP"/>
    <property type="match status" value="1"/>
</dbReference>
<evidence type="ECO:0000256" key="2">
    <source>
        <dbReference type="ARBA" id="ARBA00004123"/>
    </source>
</evidence>
<evidence type="ECO:0000256" key="1">
    <source>
        <dbReference type="ARBA" id="ARBA00002646"/>
    </source>
</evidence>
<feature type="compositionally biased region" description="Basic and acidic residues" evidence="10">
    <location>
        <begin position="54"/>
        <end position="64"/>
    </location>
</feature>
<feature type="region of interest" description="Disordered" evidence="10">
    <location>
        <begin position="1"/>
        <end position="91"/>
    </location>
</feature>
<reference evidence="11 12" key="1">
    <citation type="submission" date="2019-06" db="EMBL/GenBank/DDBJ databases">
        <title>Discovery of a novel chromosome fission-fusion reversal in muntjac.</title>
        <authorList>
            <person name="Mudd A.B."/>
            <person name="Bredeson J.V."/>
            <person name="Baum R."/>
            <person name="Hockemeyer D."/>
            <person name="Rokhsar D.S."/>
        </authorList>
    </citation>
    <scope>NUCLEOTIDE SEQUENCE [LARGE SCALE GENOMIC DNA]</scope>
    <source>
        <strain evidence="11">UTSW_UCB_Mm</strain>
        <tissue evidence="11">Fibroblast cell line</tissue>
    </source>
</reference>
<evidence type="ECO:0000313" key="11">
    <source>
        <dbReference type="EMBL" id="KAB0348947.1"/>
    </source>
</evidence>
<dbReference type="GO" id="GO:0016567">
    <property type="term" value="P:protein ubiquitination"/>
    <property type="evidence" value="ECO:0007669"/>
    <property type="project" value="InterPro"/>
</dbReference>
<comment type="caution">
    <text evidence="11">The sequence shown here is derived from an EMBL/GenBank/DDBJ whole genome shotgun (WGS) entry which is preliminary data.</text>
</comment>
<dbReference type="EMBL" id="VCEA01000002">
    <property type="protein sequence ID" value="KAB0348947.1"/>
    <property type="molecule type" value="Genomic_DNA"/>
</dbReference>
<evidence type="ECO:0000256" key="10">
    <source>
        <dbReference type="SAM" id="MobiDB-lite"/>
    </source>
</evidence>
<organism evidence="11 12">
    <name type="scientific">Muntiacus muntjak</name>
    <name type="common">Barking deer</name>
    <name type="synonym">Indian muntjac</name>
    <dbReference type="NCBI Taxonomy" id="9888"/>
    <lineage>
        <taxon>Eukaryota</taxon>
        <taxon>Metazoa</taxon>
        <taxon>Chordata</taxon>
        <taxon>Craniata</taxon>
        <taxon>Vertebrata</taxon>
        <taxon>Euteleostomi</taxon>
        <taxon>Mammalia</taxon>
        <taxon>Eutheria</taxon>
        <taxon>Laurasiatheria</taxon>
        <taxon>Artiodactyla</taxon>
        <taxon>Ruminantia</taxon>
        <taxon>Pecora</taxon>
        <taxon>Cervidae</taxon>
        <taxon>Muntiacinae</taxon>
        <taxon>Muntiacus</taxon>
    </lineage>
</organism>
<keyword evidence="12" id="KW-1185">Reference proteome</keyword>
<comment type="function">
    <text evidence="1">May be involved in cell cycle regulation.</text>
</comment>
<dbReference type="AlphaFoldDB" id="A0A5N3VI08"/>
<dbReference type="PANTHER" id="PTHR16523">
    <property type="entry name" value="PEST PROTEOLYTIC SIGNAL-CONTAINING NUCLEAR PROTEIN"/>
    <property type="match status" value="1"/>
</dbReference>
<dbReference type="GO" id="GO:0043161">
    <property type="term" value="P:proteasome-mediated ubiquitin-dependent protein catabolic process"/>
    <property type="evidence" value="ECO:0007669"/>
    <property type="project" value="TreeGrafter"/>
</dbReference>
<name>A0A5N3VI08_MUNMU</name>
<evidence type="ECO:0000313" key="12">
    <source>
        <dbReference type="Proteomes" id="UP000326458"/>
    </source>
</evidence>
<evidence type="ECO:0000256" key="9">
    <source>
        <dbReference type="ARBA" id="ARBA00023306"/>
    </source>
</evidence>
<evidence type="ECO:0000256" key="4">
    <source>
        <dbReference type="ARBA" id="ARBA00022059"/>
    </source>
</evidence>
<gene>
    <name evidence="11" type="ORF">FD754_013804</name>
</gene>
<protein>
    <recommendedName>
        <fullName evidence="4">PEST proteolytic signal-containing nuclear protein</fullName>
    </recommendedName>
</protein>
<evidence type="ECO:0000256" key="5">
    <source>
        <dbReference type="ARBA" id="ARBA00022553"/>
    </source>
</evidence>
<dbReference type="InterPro" id="IPR029169">
    <property type="entry name" value="PCNP"/>
</dbReference>
<dbReference type="PANTHER" id="PTHR16523:SF6">
    <property type="entry name" value="PEST PROTEOLYTIC SIGNAL-CONTAINING NUCLEAR PROTEIN"/>
    <property type="match status" value="1"/>
</dbReference>
<keyword evidence="8" id="KW-0539">Nucleus</keyword>
<comment type="subunit">
    <text evidence="3">Interacts with UHRF2/NIRF.</text>
</comment>
<keyword evidence="6" id="KW-0832">Ubl conjugation</keyword>
<keyword evidence="7" id="KW-0007">Acetylation</keyword>